<feature type="signal peptide" evidence="2">
    <location>
        <begin position="1"/>
        <end position="28"/>
    </location>
</feature>
<feature type="chain" id="PRO_5004567714" evidence="2">
    <location>
        <begin position="29"/>
        <end position="244"/>
    </location>
</feature>
<dbReference type="OrthoDB" id="5349039at2759"/>
<accession>S9Q0R2</accession>
<feature type="compositionally biased region" description="Polar residues" evidence="1">
    <location>
        <begin position="166"/>
        <end position="178"/>
    </location>
</feature>
<dbReference type="VEuPathDB" id="FungiDB:SOCG_01054"/>
<feature type="compositionally biased region" description="Basic residues" evidence="1">
    <location>
        <begin position="179"/>
        <end position="192"/>
    </location>
</feature>
<evidence type="ECO:0000313" key="4">
    <source>
        <dbReference type="Proteomes" id="UP000016088"/>
    </source>
</evidence>
<dbReference type="HOGENOM" id="CLU_1138565_0_0_1"/>
<gene>
    <name evidence="3" type="ORF">SOCG_01054</name>
</gene>
<name>S9Q0R2_SCHOY</name>
<evidence type="ECO:0000256" key="2">
    <source>
        <dbReference type="SAM" id="SignalP"/>
    </source>
</evidence>
<proteinExistence type="predicted"/>
<dbReference type="GeneID" id="25030038"/>
<dbReference type="RefSeq" id="XP_013018928.1">
    <property type="nucleotide sequence ID" value="XM_013163474.1"/>
</dbReference>
<keyword evidence="2" id="KW-0732">Signal</keyword>
<organism evidence="3 4">
    <name type="scientific">Schizosaccharomyces octosporus (strain yFS286)</name>
    <name type="common">Fission yeast</name>
    <name type="synonym">Octosporomyces octosporus</name>
    <dbReference type="NCBI Taxonomy" id="483514"/>
    <lineage>
        <taxon>Eukaryota</taxon>
        <taxon>Fungi</taxon>
        <taxon>Dikarya</taxon>
        <taxon>Ascomycota</taxon>
        <taxon>Taphrinomycotina</taxon>
        <taxon>Schizosaccharomycetes</taxon>
        <taxon>Schizosaccharomycetales</taxon>
        <taxon>Schizosaccharomycetaceae</taxon>
        <taxon>Schizosaccharomyces</taxon>
    </lineage>
</organism>
<dbReference type="AlphaFoldDB" id="S9Q0R2"/>
<dbReference type="OMA" id="SHHAYKD"/>
<evidence type="ECO:0000313" key="3">
    <source>
        <dbReference type="EMBL" id="EPX73303.1"/>
    </source>
</evidence>
<sequence length="244" mass="27391">MVPWQDGFFKNMFYKFIICLAFMQIALATQKIPIVCSITNDKGTQYFDHGSINLPELTFDIVKKEFDLQDFEASSILRCGYRNEDPGNWSAGTSFYKLGQLLGSHHAYKDCFILHTSKNVTPDSLNDVVQVVHSFKPIAKNSVEGSEPDILLKYPESPEPVLISPKQKSQAPGSASAKNSKRPLPKNARTKRKSSEVNDDTQDTEEIPEEKTFLQRFGLYLIPIFFLLLVGRSGGSQSSTTSNR</sequence>
<dbReference type="Proteomes" id="UP000016088">
    <property type="component" value="Unassembled WGS sequence"/>
</dbReference>
<keyword evidence="4" id="KW-1185">Reference proteome</keyword>
<dbReference type="EMBL" id="KE503207">
    <property type="protein sequence ID" value="EPX73303.1"/>
    <property type="molecule type" value="Genomic_DNA"/>
</dbReference>
<protein>
    <submittedName>
        <fullName evidence="3">Peroxisomal membrane protein Pex22</fullName>
    </submittedName>
</protein>
<feature type="region of interest" description="Disordered" evidence="1">
    <location>
        <begin position="161"/>
        <end position="207"/>
    </location>
</feature>
<evidence type="ECO:0000256" key="1">
    <source>
        <dbReference type="SAM" id="MobiDB-lite"/>
    </source>
</evidence>
<reference evidence="3 4" key="1">
    <citation type="journal article" date="2011" name="Science">
        <title>Comparative functional genomics of the fission yeasts.</title>
        <authorList>
            <person name="Rhind N."/>
            <person name="Chen Z."/>
            <person name="Yassour M."/>
            <person name="Thompson D.A."/>
            <person name="Haas B.J."/>
            <person name="Habib N."/>
            <person name="Wapinski I."/>
            <person name="Roy S."/>
            <person name="Lin M.F."/>
            <person name="Heiman D.I."/>
            <person name="Young S.K."/>
            <person name="Furuya K."/>
            <person name="Guo Y."/>
            <person name="Pidoux A."/>
            <person name="Chen H.M."/>
            <person name="Robbertse B."/>
            <person name="Goldberg J.M."/>
            <person name="Aoki K."/>
            <person name="Bayne E.H."/>
            <person name="Berlin A.M."/>
            <person name="Desjardins C.A."/>
            <person name="Dobbs E."/>
            <person name="Dukaj L."/>
            <person name="Fan L."/>
            <person name="FitzGerald M.G."/>
            <person name="French C."/>
            <person name="Gujja S."/>
            <person name="Hansen K."/>
            <person name="Keifenheim D."/>
            <person name="Levin J.Z."/>
            <person name="Mosher R.A."/>
            <person name="Mueller C.A."/>
            <person name="Pfiffner J."/>
            <person name="Priest M."/>
            <person name="Russ C."/>
            <person name="Smialowska A."/>
            <person name="Swoboda P."/>
            <person name="Sykes S.M."/>
            <person name="Vaughn M."/>
            <person name="Vengrova S."/>
            <person name="Yoder R."/>
            <person name="Zeng Q."/>
            <person name="Allshire R."/>
            <person name="Baulcombe D."/>
            <person name="Birren B.W."/>
            <person name="Brown W."/>
            <person name="Ekwall K."/>
            <person name="Kellis M."/>
            <person name="Leatherwood J."/>
            <person name="Levin H."/>
            <person name="Margalit H."/>
            <person name="Martienssen R."/>
            <person name="Nieduszynski C.A."/>
            <person name="Spatafora J.W."/>
            <person name="Friedman N."/>
            <person name="Dalgaard J.Z."/>
            <person name="Baumann P."/>
            <person name="Niki H."/>
            <person name="Regev A."/>
            <person name="Nusbaum C."/>
        </authorList>
    </citation>
    <scope>NUCLEOTIDE SEQUENCE [LARGE SCALE GENOMIC DNA]</scope>
    <source>
        <strain evidence="4">yFS286</strain>
    </source>
</reference>
<feature type="compositionally biased region" description="Acidic residues" evidence="1">
    <location>
        <begin position="197"/>
        <end position="207"/>
    </location>
</feature>